<protein>
    <submittedName>
        <fullName evidence="1">Uncharacterized protein</fullName>
    </submittedName>
</protein>
<reference evidence="2" key="1">
    <citation type="journal article" date="2023" name="G3 (Bethesda)">
        <title>Genome assembly and association tests identify interacting loci associated with vigor, precocity, and sex in interspecific pistachio rootstocks.</title>
        <authorList>
            <person name="Palmer W."/>
            <person name="Jacygrad E."/>
            <person name="Sagayaradj S."/>
            <person name="Cavanaugh K."/>
            <person name="Han R."/>
            <person name="Bertier L."/>
            <person name="Beede B."/>
            <person name="Kafkas S."/>
            <person name="Golino D."/>
            <person name="Preece J."/>
            <person name="Michelmore R."/>
        </authorList>
    </citation>
    <scope>NUCLEOTIDE SEQUENCE [LARGE SCALE GENOMIC DNA]</scope>
</reference>
<dbReference type="Proteomes" id="UP001164250">
    <property type="component" value="Chromosome 2"/>
</dbReference>
<comment type="caution">
    <text evidence="1">The sequence shown here is derived from an EMBL/GenBank/DDBJ whole genome shotgun (WGS) entry which is preliminary data.</text>
</comment>
<organism evidence="1 2">
    <name type="scientific">Pistacia atlantica</name>
    <dbReference type="NCBI Taxonomy" id="434234"/>
    <lineage>
        <taxon>Eukaryota</taxon>
        <taxon>Viridiplantae</taxon>
        <taxon>Streptophyta</taxon>
        <taxon>Embryophyta</taxon>
        <taxon>Tracheophyta</taxon>
        <taxon>Spermatophyta</taxon>
        <taxon>Magnoliopsida</taxon>
        <taxon>eudicotyledons</taxon>
        <taxon>Gunneridae</taxon>
        <taxon>Pentapetalae</taxon>
        <taxon>rosids</taxon>
        <taxon>malvids</taxon>
        <taxon>Sapindales</taxon>
        <taxon>Anacardiaceae</taxon>
        <taxon>Pistacia</taxon>
    </lineage>
</organism>
<sequence length="150" mass="17236">MPPEQQLRLFGRQRSVRAILGGGKVADILLWKNKTAAASLLIGMTVIWFLFEVMEYRLVLMELIDLAYGKDLVIEINPILIFLSIVCLYILSVIGNHFNFLNLLYFGLLCSETLPFLYDRYEDYVDSFADKGIHGLKKLFTKVPEVKKND</sequence>
<gene>
    <name evidence="1" type="ORF">Patl1_19174</name>
</gene>
<evidence type="ECO:0000313" key="2">
    <source>
        <dbReference type="Proteomes" id="UP001164250"/>
    </source>
</evidence>
<name>A0ACC1BYR8_9ROSI</name>
<keyword evidence="2" id="KW-1185">Reference proteome</keyword>
<dbReference type="EMBL" id="CM047898">
    <property type="protein sequence ID" value="KAJ0105021.1"/>
    <property type="molecule type" value="Genomic_DNA"/>
</dbReference>
<accession>A0ACC1BYR8</accession>
<evidence type="ECO:0000313" key="1">
    <source>
        <dbReference type="EMBL" id="KAJ0105021.1"/>
    </source>
</evidence>
<proteinExistence type="predicted"/>